<gene>
    <name evidence="2" type="ORF">UFOPK3770_00094</name>
</gene>
<dbReference type="PANTHER" id="PTHR30345">
    <property type="entry name" value="RIBOSE-5-PHOSPHATE ISOMERASE B"/>
    <property type="match status" value="1"/>
</dbReference>
<dbReference type="PIRSF" id="PIRSF005384">
    <property type="entry name" value="RpiB_LacA_B"/>
    <property type="match status" value="1"/>
</dbReference>
<evidence type="ECO:0000256" key="1">
    <source>
        <dbReference type="ARBA" id="ARBA00023235"/>
    </source>
</evidence>
<dbReference type="NCBIfam" id="TIGR01120">
    <property type="entry name" value="rpiB"/>
    <property type="match status" value="1"/>
</dbReference>
<name>A0A6J5YIJ9_9ZZZZ</name>
<dbReference type="InterPro" id="IPR004785">
    <property type="entry name" value="RpiB"/>
</dbReference>
<dbReference type="InterPro" id="IPR003500">
    <property type="entry name" value="RpiB_LacA_LacB"/>
</dbReference>
<dbReference type="SUPFAM" id="SSF89623">
    <property type="entry name" value="Ribose/Galactose isomerase RpiB/AlsB"/>
    <property type="match status" value="1"/>
</dbReference>
<dbReference type="Gene3D" id="3.40.1400.10">
    <property type="entry name" value="Sugar-phosphate isomerase, RpiB/LacA/LacB"/>
    <property type="match status" value="1"/>
</dbReference>
<dbReference type="PANTHER" id="PTHR30345:SF0">
    <property type="entry name" value="DNA DAMAGE-REPAIR_TOLERATION PROTEIN DRT102"/>
    <property type="match status" value="1"/>
</dbReference>
<keyword evidence="1" id="KW-0413">Isomerase</keyword>
<evidence type="ECO:0000313" key="2">
    <source>
        <dbReference type="EMBL" id="CAB4330131.1"/>
    </source>
</evidence>
<dbReference type="GO" id="GO:0016853">
    <property type="term" value="F:isomerase activity"/>
    <property type="evidence" value="ECO:0007669"/>
    <property type="project" value="UniProtKB-KW"/>
</dbReference>
<dbReference type="NCBIfam" id="NF004051">
    <property type="entry name" value="PRK05571.1"/>
    <property type="match status" value="1"/>
</dbReference>
<protein>
    <submittedName>
        <fullName evidence="2">Unannotated protein</fullName>
    </submittedName>
</protein>
<proteinExistence type="predicted"/>
<dbReference type="EMBL" id="CAESAJ010000005">
    <property type="protein sequence ID" value="CAB4330131.1"/>
    <property type="molecule type" value="Genomic_DNA"/>
</dbReference>
<dbReference type="GO" id="GO:0005975">
    <property type="term" value="P:carbohydrate metabolic process"/>
    <property type="evidence" value="ECO:0007669"/>
    <property type="project" value="InterPro"/>
</dbReference>
<dbReference type="NCBIfam" id="TIGR00689">
    <property type="entry name" value="rpiB_lacA_lacB"/>
    <property type="match status" value="1"/>
</dbReference>
<organism evidence="2">
    <name type="scientific">freshwater metagenome</name>
    <dbReference type="NCBI Taxonomy" id="449393"/>
    <lineage>
        <taxon>unclassified sequences</taxon>
        <taxon>metagenomes</taxon>
        <taxon>ecological metagenomes</taxon>
    </lineage>
</organism>
<sequence length="151" mass="16000">MKIAIGSDHAGFQLKEVLREWLSAQGHEVDDCGTYSNERADYPKFGEAVGLAVVEGDVEMGVLVCGSGQGICMAANKVAGIRGAVIRDVADAQMTRAHNNANVACFGERITSAKDAIAALEVFLTTAFEGGRHATRVGQLEVLDEGFTLQD</sequence>
<accession>A0A6J5YIJ9</accession>
<dbReference type="AlphaFoldDB" id="A0A6J5YIJ9"/>
<dbReference type="Pfam" id="PF02502">
    <property type="entry name" value="LacAB_rpiB"/>
    <property type="match status" value="1"/>
</dbReference>
<dbReference type="InterPro" id="IPR036569">
    <property type="entry name" value="RpiB_LacA_LacB_sf"/>
</dbReference>
<reference evidence="2" key="1">
    <citation type="submission" date="2020-05" db="EMBL/GenBank/DDBJ databases">
        <authorList>
            <person name="Chiriac C."/>
            <person name="Salcher M."/>
            <person name="Ghai R."/>
            <person name="Kavagutti S V."/>
        </authorList>
    </citation>
    <scope>NUCLEOTIDE SEQUENCE</scope>
</reference>